<dbReference type="InterPro" id="IPR054384">
    <property type="entry name" value="SecDF_P1_head"/>
</dbReference>
<evidence type="ECO:0000259" key="9">
    <source>
        <dbReference type="Pfam" id="PF21760"/>
    </source>
</evidence>
<evidence type="ECO:0000256" key="7">
    <source>
        <dbReference type="ARBA" id="ARBA00023136"/>
    </source>
</evidence>
<feature type="domain" description="SecDF P1 head subdomain" evidence="10">
    <location>
        <begin position="278"/>
        <end position="412"/>
    </location>
</feature>
<keyword evidence="2" id="KW-1003">Cell membrane</keyword>
<feature type="domain" description="SecD export protein N-terminal TM" evidence="8">
    <location>
        <begin position="4"/>
        <end position="91"/>
    </location>
</feature>
<comment type="caution">
    <text evidence="11">The sequence shown here is derived from an EMBL/GenBank/DDBJ whole genome shotgun (WGS) entry which is preliminary data.</text>
</comment>
<dbReference type="InterPro" id="IPR022813">
    <property type="entry name" value="SecD/SecF_arch_bac"/>
</dbReference>
<dbReference type="Pfam" id="PF13721">
    <property type="entry name" value="SecD-TM1"/>
    <property type="match status" value="1"/>
</dbReference>
<evidence type="ECO:0000256" key="1">
    <source>
        <dbReference type="ARBA" id="ARBA00022448"/>
    </source>
</evidence>
<dbReference type="HOGENOM" id="CLU_007894_4_0_6"/>
<dbReference type="Pfam" id="PF22599">
    <property type="entry name" value="SecDF_P1_head"/>
    <property type="match status" value="1"/>
</dbReference>
<dbReference type="InterPro" id="IPR048631">
    <property type="entry name" value="SecD_1st"/>
</dbReference>
<proteinExistence type="predicted"/>
<protein>
    <submittedName>
        <fullName evidence="11">Protein-export membrane protein SecD</fullName>
    </submittedName>
</protein>
<dbReference type="STRING" id="632955.GCA_000829675_02493"/>
<keyword evidence="5" id="KW-1133">Transmembrane helix</keyword>
<keyword evidence="12" id="KW-1185">Reference proteome</keyword>
<dbReference type="PANTHER" id="PTHR30081:SF1">
    <property type="entry name" value="PROTEIN TRANSLOCASE SUBUNIT SECD"/>
    <property type="match status" value="1"/>
</dbReference>
<evidence type="ECO:0000313" key="11">
    <source>
        <dbReference type="EMBL" id="EPF70125.1"/>
    </source>
</evidence>
<dbReference type="AlphaFoldDB" id="S3MQD5"/>
<evidence type="ECO:0000256" key="2">
    <source>
        <dbReference type="ARBA" id="ARBA00022475"/>
    </source>
</evidence>
<organism evidence="11 12">
    <name type="scientific">Acinetobacter rudis CIP 110305</name>
    <dbReference type="NCBI Taxonomy" id="421052"/>
    <lineage>
        <taxon>Bacteria</taxon>
        <taxon>Pseudomonadati</taxon>
        <taxon>Pseudomonadota</taxon>
        <taxon>Gammaproteobacteria</taxon>
        <taxon>Moraxellales</taxon>
        <taxon>Moraxellaceae</taxon>
        <taxon>Acinetobacter</taxon>
    </lineage>
</organism>
<dbReference type="eggNOG" id="COG0342">
    <property type="taxonomic scope" value="Bacteria"/>
</dbReference>
<dbReference type="GO" id="GO:0005886">
    <property type="term" value="C:plasma membrane"/>
    <property type="evidence" value="ECO:0007669"/>
    <property type="project" value="TreeGrafter"/>
</dbReference>
<dbReference type="PANTHER" id="PTHR30081">
    <property type="entry name" value="PROTEIN-EXPORT MEMBRANE PROTEIN SEC"/>
    <property type="match status" value="1"/>
</dbReference>
<dbReference type="Gene3D" id="3.30.70.3400">
    <property type="match status" value="1"/>
</dbReference>
<accession>S3MQD5</accession>
<dbReference type="EMBL" id="ATGI01000038">
    <property type="protein sequence ID" value="EPF70125.1"/>
    <property type="molecule type" value="Genomic_DNA"/>
</dbReference>
<reference evidence="11 12" key="1">
    <citation type="submission" date="2013-06" db="EMBL/GenBank/DDBJ databases">
        <title>The Genome Sequence of Acinetobacter rudis CIP 110305.</title>
        <authorList>
            <consortium name="The Broad Institute Genome Sequencing Platform"/>
            <consortium name="The Broad Institute Genome Sequencing Center for Infectious Disease"/>
            <person name="Cerqueira G."/>
            <person name="Feldgarden M."/>
            <person name="Courvalin P."/>
            <person name="Perichon B."/>
            <person name="Grillot-Courvalin C."/>
            <person name="Clermont D."/>
            <person name="Rocha E."/>
            <person name="Yoon E.-J."/>
            <person name="Nemec A."/>
            <person name="Young S.K."/>
            <person name="Zeng Q."/>
            <person name="Gargeya S."/>
            <person name="Fitzgerald M."/>
            <person name="Abouelleil A."/>
            <person name="Alvarado L."/>
            <person name="Berlin A.M."/>
            <person name="Chapman S.B."/>
            <person name="Dewar J."/>
            <person name="Goldberg J."/>
            <person name="Griggs A."/>
            <person name="Gujja S."/>
            <person name="Hansen M."/>
            <person name="Howarth C."/>
            <person name="Imamovic A."/>
            <person name="Larimer J."/>
            <person name="McCowan C."/>
            <person name="Murphy C."/>
            <person name="Pearson M."/>
            <person name="Priest M."/>
            <person name="Roberts A."/>
            <person name="Saif S."/>
            <person name="Shea T."/>
            <person name="Sykes S."/>
            <person name="Wortman J."/>
            <person name="Nusbaum C."/>
            <person name="Birren B."/>
        </authorList>
    </citation>
    <scope>NUCLEOTIDE SEQUENCE [LARGE SCALE GENOMIC DNA]</scope>
    <source>
        <strain evidence="11 12">CIP 110305</strain>
    </source>
</reference>
<feature type="domain" description="Protein translocase subunit SecDF P1" evidence="9">
    <location>
        <begin position="194"/>
        <end position="251"/>
    </location>
</feature>
<evidence type="ECO:0000256" key="5">
    <source>
        <dbReference type="ARBA" id="ARBA00022989"/>
    </source>
</evidence>
<keyword evidence="7" id="KW-0472">Membrane</keyword>
<evidence type="ECO:0000256" key="3">
    <source>
        <dbReference type="ARBA" id="ARBA00022692"/>
    </source>
</evidence>
<dbReference type="Proteomes" id="UP000014568">
    <property type="component" value="Unassembled WGS sequence"/>
</dbReference>
<dbReference type="GO" id="GO:0015031">
    <property type="term" value="P:protein transport"/>
    <property type="evidence" value="ECO:0007669"/>
    <property type="project" value="UniProtKB-KW"/>
</dbReference>
<keyword evidence="6" id="KW-0811">Translocation</keyword>
<evidence type="ECO:0000313" key="12">
    <source>
        <dbReference type="Proteomes" id="UP000014568"/>
    </source>
</evidence>
<dbReference type="Gene3D" id="3.30.1360.200">
    <property type="match status" value="1"/>
</dbReference>
<evidence type="ECO:0000256" key="6">
    <source>
        <dbReference type="ARBA" id="ARBA00023010"/>
    </source>
</evidence>
<dbReference type="OrthoDB" id="9805019at2"/>
<gene>
    <name evidence="11" type="ORF">F945_03142</name>
</gene>
<keyword evidence="4" id="KW-0653">Protein transport</keyword>
<sequence>MPHSAWKYLPFLVILSINKVDARPGLYPDQPAVQIPATKAVTSIDQGLTPKAESILTSEKTVTHTKHLNNNTAPLRIGSTTDQFQAQAALRGGIYFLLEVDMNKAIAQRMATVVTDLDRQLRGNKLKFNKLSYSNDAITLQFANQQDRSIAASFLATNTAKQFNQQALVTENRPILKLTYSDTKIQEIQSGILSQNLMSLHNRIKALGISESTVRPQANNRIEVKLLGVQDPMLIKYILARPLTLEFRMVSDLNDQIIDRSTGQAIGTLAAGTEVFALDSLDSGKQILLDHTRLLTNEHIQSISTNHDQLSGLALVSVNLDSTGTKLMADATRSAIGKRMAILLIENKLRITSIADPKTGEMIATYIPYTESVVISAAKINEVLGSSFSINSISIEESNKLALMLGSSILAAPMYLIEERVFEPNVRQ</sequence>
<dbReference type="InterPro" id="IPR027398">
    <property type="entry name" value="SecD-TM"/>
</dbReference>
<dbReference type="RefSeq" id="WP_016657511.1">
    <property type="nucleotide sequence ID" value="NZ_KE340355.1"/>
</dbReference>
<evidence type="ECO:0000259" key="10">
    <source>
        <dbReference type="Pfam" id="PF22599"/>
    </source>
</evidence>
<name>S3MQD5_9GAMM</name>
<keyword evidence="1" id="KW-0813">Transport</keyword>
<evidence type="ECO:0000256" key="4">
    <source>
        <dbReference type="ARBA" id="ARBA00022927"/>
    </source>
</evidence>
<keyword evidence="3" id="KW-0812">Transmembrane</keyword>
<dbReference type="PATRIC" id="fig|421052.3.peg.3073"/>
<evidence type="ECO:0000259" key="8">
    <source>
        <dbReference type="Pfam" id="PF13721"/>
    </source>
</evidence>
<dbReference type="Pfam" id="PF21760">
    <property type="entry name" value="SecD_1st"/>
    <property type="match status" value="1"/>
</dbReference>